<comment type="caution">
    <text evidence="1">The sequence shown here is derived from an EMBL/GenBank/DDBJ whole genome shotgun (WGS) entry which is preliminary data.</text>
</comment>
<keyword evidence="2" id="KW-1185">Reference proteome</keyword>
<dbReference type="Proteomes" id="UP000692954">
    <property type="component" value="Unassembled WGS sequence"/>
</dbReference>
<reference evidence="1" key="1">
    <citation type="submission" date="2021-01" db="EMBL/GenBank/DDBJ databases">
        <authorList>
            <consortium name="Genoscope - CEA"/>
            <person name="William W."/>
        </authorList>
    </citation>
    <scope>NUCLEOTIDE SEQUENCE</scope>
</reference>
<sequence>MNRIQSQFILEKCYAEKIEYLWNNQLLVQVKESISKIMCRKSNNVKSKRDMFITQ</sequence>
<dbReference type="EMBL" id="CAJJDN010000017">
    <property type="protein sequence ID" value="CAD8063194.1"/>
    <property type="molecule type" value="Genomic_DNA"/>
</dbReference>
<gene>
    <name evidence="1" type="ORF">PSON_ATCC_30995.1.T0170284</name>
</gene>
<evidence type="ECO:0000313" key="2">
    <source>
        <dbReference type="Proteomes" id="UP000692954"/>
    </source>
</evidence>
<proteinExistence type="predicted"/>
<dbReference type="AlphaFoldDB" id="A0A8S1LK58"/>
<protein>
    <submittedName>
        <fullName evidence="1">Uncharacterized protein</fullName>
    </submittedName>
</protein>
<evidence type="ECO:0000313" key="1">
    <source>
        <dbReference type="EMBL" id="CAD8063194.1"/>
    </source>
</evidence>
<name>A0A8S1LK58_9CILI</name>
<accession>A0A8S1LK58</accession>
<organism evidence="1 2">
    <name type="scientific">Paramecium sonneborni</name>
    <dbReference type="NCBI Taxonomy" id="65129"/>
    <lineage>
        <taxon>Eukaryota</taxon>
        <taxon>Sar</taxon>
        <taxon>Alveolata</taxon>
        <taxon>Ciliophora</taxon>
        <taxon>Intramacronucleata</taxon>
        <taxon>Oligohymenophorea</taxon>
        <taxon>Peniculida</taxon>
        <taxon>Parameciidae</taxon>
        <taxon>Paramecium</taxon>
    </lineage>
</organism>